<dbReference type="EMBL" id="AB028616">
    <property type="protein sequence ID" value="BAB01130.1"/>
    <property type="molecule type" value="Genomic_DNA"/>
</dbReference>
<evidence type="ECO:0000313" key="1">
    <source>
        <dbReference type="EMBL" id="BAB01130.1"/>
    </source>
</evidence>
<accession>Q9LRS7</accession>
<reference key="2">
    <citation type="journal article" date="2000" name="Nature">
        <title>Sequence and analysis of chromosome 3 of the plant Arabidopsis thaliana.</title>
        <authorList>
            <consortium name="European Union Chromosome 3 Arabidopsis Sequencing Consortium"/>
            <consortium name="Institute for Genomic Research"/>
            <consortium name="Kazusa DNA Research Institute"/>
            <person name="Salanoubat M."/>
            <person name="Lemcke K."/>
            <person name="Rieger M."/>
            <person name="Ansorge W."/>
            <person name="Unseld M."/>
            <person name="Fartmann B."/>
            <person name="Valle G."/>
            <person name="Blocker H."/>
            <person name="Perez-Alonso M."/>
            <person name="Obermaier B."/>
            <person name="Delseny M."/>
            <person name="Boutry M."/>
            <person name="Grivell L.A."/>
            <person name="Mache R."/>
            <person name="Puigdomenech P."/>
            <person name="De Simone V."/>
            <person name="Choisne N."/>
            <person name="Artiguenave F."/>
            <person name="Robert C."/>
            <person name="Brottier P."/>
            <person name="Wincker P."/>
            <person name="Cattolico L."/>
            <person name="Weissenbach J."/>
            <person name="Saurin W."/>
            <person name="Quetier F."/>
            <person name="Schafer M."/>
            <person name="Muller-Auer S."/>
            <person name="Gabel C."/>
            <person name="Fuchs M."/>
            <person name="Benes V."/>
            <person name="Wurmbach E."/>
            <person name="Drzonek H."/>
            <person name="Erfle H."/>
            <person name="Jordan N."/>
            <person name="Bangert S."/>
            <person name="Wiedelmann R."/>
            <person name="Kranz H."/>
            <person name="Voss H."/>
            <person name="Holland R."/>
            <person name="Brandt P."/>
            <person name="Nyakatura G."/>
            <person name="Vezzi A."/>
            <person name="D'Angelo M."/>
            <person name="Pallavicini A."/>
            <person name="Toppo S."/>
            <person name="Simionati B."/>
            <person name="Conrad A."/>
            <person name="Hornischer K."/>
            <person name="Kauer G."/>
            <person name="Lohnert T.H."/>
            <person name="Nordsiek G."/>
            <person name="Reichelt J."/>
            <person name="Scharfe M."/>
            <person name="Schon O."/>
            <person name="Bargues M."/>
            <person name="Terol J."/>
            <person name="Climent J."/>
            <person name="Navarro P."/>
            <person name="Collado C."/>
            <person name="Perez-Perez A."/>
            <person name="Ottenwalder B."/>
            <person name="Duchemin D."/>
            <person name="Cooke R."/>
            <person name="Laudie M."/>
            <person name="Berger-Llauro C."/>
            <person name="Purnelle B."/>
            <person name="Masuy D."/>
            <person name="de Haan M."/>
            <person name="Maarse A.C."/>
            <person name="Alcaraz J.P."/>
            <person name="Cottet A."/>
            <person name="Casacuberta E."/>
            <person name="Monfort A."/>
            <person name="Argiriou A."/>
            <person name="flores M."/>
            <person name="Liguori R."/>
            <person name="Vitale D."/>
            <person name="Mannhaupt G."/>
            <person name="Haase D."/>
            <person name="Schoof H."/>
            <person name="Rudd S."/>
            <person name="Zaccaria P."/>
            <person name="Mewes H.W."/>
            <person name="Mayer K.F."/>
            <person name="Kaul S."/>
            <person name="Town C.D."/>
            <person name="Koo H.L."/>
            <person name="Tallon L.J."/>
            <person name="Jenkins J."/>
            <person name="Rooney T."/>
            <person name="Rizzo M."/>
            <person name="Walts A."/>
            <person name="Utterback T."/>
            <person name="Fujii C.Y."/>
            <person name="Shea T.P."/>
            <person name="Creasy T.H."/>
            <person name="Haas B."/>
            <person name="Maiti R."/>
            <person name="Wu D."/>
            <person name="Peterson J."/>
            <person name="Van Aken S."/>
            <person name="Pai G."/>
            <person name="Militscher J."/>
            <person name="Sellers P."/>
            <person name="Gill J.E."/>
            <person name="Feldblyum T.V."/>
            <person name="Preuss D."/>
            <person name="Lin X."/>
            <person name="Nierman W.C."/>
            <person name="Salzberg S.L."/>
            <person name="White O."/>
            <person name="Venter J.C."/>
            <person name="Fraser C.M."/>
            <person name="Kaneko T."/>
            <person name="Nakamura Y."/>
            <person name="Sato S."/>
            <person name="Kato T."/>
            <person name="Asamizu E."/>
            <person name="Sasamoto S."/>
            <person name="Kimura T."/>
            <person name="Idesawa K."/>
            <person name="Kawashima K."/>
            <person name="Kishida Y."/>
            <person name="Kiyokawa C."/>
            <person name="Kohara M."/>
            <person name="Matsumoto M."/>
            <person name="Matsuno A."/>
            <person name="Muraki A."/>
            <person name="Nakayama S."/>
            <person name="Nakazaki N."/>
            <person name="Shinpo S."/>
            <person name="Takeuchi C."/>
            <person name="Wada T."/>
            <person name="Watanabe A."/>
            <person name="Yamada M."/>
            <person name="Yasuda M."/>
            <person name="Tabata S."/>
        </authorList>
    </citation>
    <scope>NUCLEOTIDE SEQUENCE [LARGE SCALE GENOMIC DNA]</scope>
    <source>
        <strain>cv. Columbia</strain>
    </source>
</reference>
<dbReference type="AlphaFoldDB" id="Q9LRS7"/>
<sequence>MLVSPASIAVKNTASLRQRLTAPAIGNDLKTVVPKYDHPIMDIETTSIIIDIETLNQKFYYHFKMLQCVRLVFLRRNSPKVVLKMDLTNGVKGI</sequence>
<proteinExistence type="predicted"/>
<organism evidence="1">
    <name type="scientific">Arabidopsis thaliana</name>
    <name type="common">Mouse-ear cress</name>
    <dbReference type="NCBI Taxonomy" id="3702"/>
    <lineage>
        <taxon>Eukaryota</taxon>
        <taxon>Viridiplantae</taxon>
        <taxon>Streptophyta</taxon>
        <taxon>Embryophyta</taxon>
        <taxon>Tracheophyta</taxon>
        <taxon>Spermatophyta</taxon>
        <taxon>Magnoliopsida</taxon>
        <taxon>eudicotyledons</taxon>
        <taxon>Gunneridae</taxon>
        <taxon>Pentapetalae</taxon>
        <taxon>rosids</taxon>
        <taxon>malvids</taxon>
        <taxon>Brassicales</taxon>
        <taxon>Brassicaceae</taxon>
        <taxon>Camelineae</taxon>
        <taxon>Arabidopsis</taxon>
    </lineage>
</organism>
<reference evidence="1" key="1">
    <citation type="journal article" date="2000" name="DNA Res.">
        <title>Structural analysis of Arabidopsis thaliana chromosome 3. II. Sequence features of the 4,251,695 bp regions covered by 90 P1, TAC and BAC clones.</title>
        <authorList>
            <person name="Nakamura Y."/>
        </authorList>
    </citation>
    <scope>NUCLEOTIDE SEQUENCE [LARGE SCALE GENOMIC DNA]</scope>
</reference>
<protein>
    <submittedName>
        <fullName evidence="1">Uncharacterized protein</fullName>
    </submittedName>
</protein>
<name>Q9LRS7_ARATH</name>